<dbReference type="GeneID" id="56476081"/>
<dbReference type="GO" id="GO:0000162">
    <property type="term" value="P:L-tryptophan biosynthetic process"/>
    <property type="evidence" value="ECO:0007669"/>
    <property type="project" value="TreeGrafter"/>
</dbReference>
<dbReference type="AlphaFoldDB" id="A0A223ENV1"/>
<dbReference type="RefSeq" id="WP_063233657.1">
    <property type="nucleotide sequence ID" value="NZ_BCVO01000010.1"/>
</dbReference>
<dbReference type="Gene3D" id="3.60.120.10">
    <property type="entry name" value="Anthranilate synthase"/>
    <property type="match status" value="1"/>
</dbReference>
<evidence type="ECO:0000259" key="1">
    <source>
        <dbReference type="Pfam" id="PF00425"/>
    </source>
</evidence>
<accession>A0A223ENV1</accession>
<dbReference type="SUPFAM" id="SSF56752">
    <property type="entry name" value="D-aminoacid aminotransferase-like PLP-dependent enzymes"/>
    <property type="match status" value="1"/>
</dbReference>
<dbReference type="InterPro" id="IPR019999">
    <property type="entry name" value="Anth_synth_I-like"/>
</dbReference>
<reference evidence="2 3" key="1">
    <citation type="submission" date="2016-10" db="EMBL/GenBank/DDBJ databases">
        <title>The whole genome sequencing and assembly of Bacillus simplex DSM 1321 strain.</title>
        <authorList>
            <person name="Park M.-K."/>
            <person name="Lee Y.-J."/>
            <person name="Yi H."/>
            <person name="Bahn Y.-S."/>
            <person name="Kim J.F."/>
            <person name="Lee D.-W."/>
        </authorList>
    </citation>
    <scope>NUCLEOTIDE SEQUENCE [LARGE SCALE GENOMIC DNA]</scope>
    <source>
        <strain evidence="2 3">DSM 1321</strain>
    </source>
</reference>
<evidence type="ECO:0000313" key="2">
    <source>
        <dbReference type="EMBL" id="ASS96899.1"/>
    </source>
</evidence>
<dbReference type="PRINTS" id="PR00095">
    <property type="entry name" value="ANTSNTHASEI"/>
</dbReference>
<dbReference type="InterPro" id="IPR036038">
    <property type="entry name" value="Aminotransferase-like"/>
</dbReference>
<dbReference type="PANTHER" id="PTHR11236:SF50">
    <property type="entry name" value="AMINODEOXYCHORISMATE SYNTHASE COMPONENT 1"/>
    <property type="match status" value="1"/>
</dbReference>
<dbReference type="InterPro" id="IPR001544">
    <property type="entry name" value="Aminotrans_IV"/>
</dbReference>
<proteinExistence type="predicted"/>
<dbReference type="Gene3D" id="3.30.470.10">
    <property type="match status" value="1"/>
</dbReference>
<dbReference type="SUPFAM" id="SSF56322">
    <property type="entry name" value="ADC synthase"/>
    <property type="match status" value="1"/>
</dbReference>
<dbReference type="Gene3D" id="3.20.10.10">
    <property type="entry name" value="D-amino Acid Aminotransferase, subunit A, domain 2"/>
    <property type="match status" value="1"/>
</dbReference>
<dbReference type="InterPro" id="IPR005801">
    <property type="entry name" value="ADC_synthase"/>
</dbReference>
<dbReference type="OrthoDB" id="9803598at2"/>
<name>A0A223ENV1_9BACI</name>
<dbReference type="GO" id="GO:0046820">
    <property type="term" value="F:4-amino-4-deoxychorismate synthase activity"/>
    <property type="evidence" value="ECO:0007669"/>
    <property type="project" value="TreeGrafter"/>
</dbReference>
<evidence type="ECO:0000313" key="3">
    <source>
        <dbReference type="Proteomes" id="UP000214618"/>
    </source>
</evidence>
<dbReference type="InterPro" id="IPR043131">
    <property type="entry name" value="BCAT-like_N"/>
</dbReference>
<dbReference type="Proteomes" id="UP000214618">
    <property type="component" value="Chromosome"/>
</dbReference>
<dbReference type="GO" id="GO:0009396">
    <property type="term" value="P:folic acid-containing compound biosynthetic process"/>
    <property type="evidence" value="ECO:0007669"/>
    <property type="project" value="InterPro"/>
</dbReference>
<dbReference type="Pfam" id="PF00425">
    <property type="entry name" value="Chorismate_bind"/>
    <property type="match status" value="1"/>
</dbReference>
<feature type="domain" description="Chorismate-utilising enzyme C-terminal" evidence="1">
    <location>
        <begin position="115"/>
        <end position="370"/>
    </location>
</feature>
<dbReference type="NCBIfam" id="TIGR00553">
    <property type="entry name" value="pabB"/>
    <property type="match status" value="1"/>
</dbReference>
<dbReference type="InterPro" id="IPR005802">
    <property type="entry name" value="ADC_synth_comp_1"/>
</dbReference>
<sequence length="582" mass="66179">MKREDPLSLIFHFTDKQGDSRPLYFTNPKKVFTAHSIEDVIPQFQKVQEAIEQGHYAAGYVSYEAAPAFEKSFKVKDGAKMPLLWFGIFDKPEEEIPEKMTGAFNLAEWQSETDSKTYHSGFQRIKSEIEKGNTYQVNYTMRLQSQFEGDDSAFFDRLKRAQRSNYSAYLNVGTHRILSASPELFFRWEDGQLITRPMKGTVKRGTTLKMDQINADWLAASEKNQAENYMIVDLLRNDLGMIAEPGSVKVPQLKAIEKYPTVWQMTSTITADTNPGTTIIDIFKALFPCGSITGAPKIKTMEIIADIENSPREVYCGAIGFISPESEAVFNVPIRTVVIDKETGKAEYGVGGGITWDSELSEEYEEAFLKAKLLTVESPAYKLLESIKLSDGEYYLLHDHIDRMKQSADYFNYRFSELYLRDRLQKFAELNHGTLQKVRVLLNENGEIEVSGQAIKPLDSEFTAILAETPISSANPFLFHKTTNRDVYEGFQLNNPDFHDVLLWNEEGFITEFTNGNVMVKINGDLYTPPVESGLLAGTFRQDLIRKKEIKEKPISKADLNNAEEIWFINSVRGKLKVNLTF</sequence>
<dbReference type="InterPro" id="IPR043132">
    <property type="entry name" value="BCAT-like_C"/>
</dbReference>
<gene>
    <name evidence="2" type="ORF">BS1321_25140</name>
</gene>
<dbReference type="InterPro" id="IPR015890">
    <property type="entry name" value="Chorismate_C"/>
</dbReference>
<dbReference type="EMBL" id="CP017704">
    <property type="protein sequence ID" value="ASS96899.1"/>
    <property type="molecule type" value="Genomic_DNA"/>
</dbReference>
<dbReference type="PANTHER" id="PTHR11236">
    <property type="entry name" value="AMINOBENZOATE/ANTHRANILATE SYNTHASE"/>
    <property type="match status" value="1"/>
</dbReference>
<dbReference type="Pfam" id="PF01063">
    <property type="entry name" value="Aminotran_4"/>
    <property type="match status" value="1"/>
</dbReference>
<organism evidence="2 3">
    <name type="scientific">Peribacillus simplex NBRC 15720 = DSM 1321</name>
    <dbReference type="NCBI Taxonomy" id="1349754"/>
    <lineage>
        <taxon>Bacteria</taxon>
        <taxon>Bacillati</taxon>
        <taxon>Bacillota</taxon>
        <taxon>Bacilli</taxon>
        <taxon>Bacillales</taxon>
        <taxon>Bacillaceae</taxon>
        <taxon>Peribacillus</taxon>
    </lineage>
</organism>
<protein>
    <submittedName>
        <fullName evidence="2">Aminodeoxychorismate synthase, component I</fullName>
    </submittedName>
</protein>